<evidence type="ECO:0000256" key="1">
    <source>
        <dbReference type="SAM" id="MobiDB-lite"/>
    </source>
</evidence>
<feature type="compositionally biased region" description="Basic residues" evidence="1">
    <location>
        <begin position="356"/>
        <end position="387"/>
    </location>
</feature>
<feature type="compositionally biased region" description="Basic residues" evidence="1">
    <location>
        <begin position="323"/>
        <end position="333"/>
    </location>
</feature>
<proteinExistence type="predicted"/>
<feature type="compositionally biased region" description="Basic and acidic residues" evidence="1">
    <location>
        <begin position="175"/>
        <end position="191"/>
    </location>
</feature>
<feature type="compositionally biased region" description="Low complexity" evidence="1">
    <location>
        <begin position="159"/>
        <end position="171"/>
    </location>
</feature>
<feature type="compositionally biased region" description="Basic residues" evidence="1">
    <location>
        <begin position="75"/>
        <end position="85"/>
    </location>
</feature>
<protein>
    <submittedName>
        <fullName evidence="2">Aspartate ammonia-lyase</fullName>
        <ecNumber evidence="2">4.3.1.1</ecNumber>
    </submittedName>
</protein>
<feature type="compositionally biased region" description="Basic and acidic residues" evidence="1">
    <location>
        <begin position="583"/>
        <end position="615"/>
    </location>
</feature>
<organism evidence="2">
    <name type="scientific">uncultured Gemmatimonadota bacterium</name>
    <dbReference type="NCBI Taxonomy" id="203437"/>
    <lineage>
        <taxon>Bacteria</taxon>
        <taxon>Pseudomonadati</taxon>
        <taxon>Gemmatimonadota</taxon>
        <taxon>environmental samples</taxon>
    </lineage>
</organism>
<feature type="compositionally biased region" description="Gly residues" evidence="1">
    <location>
        <begin position="423"/>
        <end position="440"/>
    </location>
</feature>
<dbReference type="AlphaFoldDB" id="A0A6J4LID6"/>
<feature type="region of interest" description="Disordered" evidence="1">
    <location>
        <begin position="1"/>
        <end position="626"/>
    </location>
</feature>
<feature type="compositionally biased region" description="Basic and acidic residues" evidence="1">
    <location>
        <begin position="95"/>
        <end position="106"/>
    </location>
</feature>
<dbReference type="EC" id="4.3.1.1" evidence="2"/>
<dbReference type="GO" id="GO:0008797">
    <property type="term" value="F:aspartate ammonia-lyase activity"/>
    <property type="evidence" value="ECO:0007669"/>
    <property type="project" value="UniProtKB-EC"/>
</dbReference>
<feature type="non-terminal residue" evidence="2">
    <location>
        <position position="626"/>
    </location>
</feature>
<sequence>GPVRRLRTPLAPAPPLAERGGGHPARRARADQALPRRRVRLPREPAAPRLRGAGEGARADREGLPGPPPGAARALGRRVVRRGKPAGRLPALHQRGGDRGRGDRGGAAHGRGRHRQRQPAPVRQAGDGGGAGDLVAPALRQRAAQRPGERLPVRRAAHGARPAGRAAAFGGPVLRRADAAGHRELPHHGDPRVAVPVSDPRAGGHQGGRGAGQPGAGAAPGGRGGRHRARLPRDPRRAAPRAVRGGRGAGRGGDLHQHERQRGHRQPRPGAAGAPQGRVRARPSQQPRQPQPEHQRRVSHRPQAGRALGDRRPGAGAGGAARRLLRQGHRVRGRAQDGPHAAPGRGAHDAGPGVQRLRRHHRRRHGPAARGRRAHPRDQHGRHRHRHGDQQRPALRRPGVPPPVRGHGAGAEDGAGPDRGHGGHGGVRAGVGRAEAGGGEAQQDLQRPAPPLVRAAHGAQRDQPAAHAAGLVHHAGEGQPGDPGGGEPGVLPGGGERPHHHHGGRGGAAPAQRVRAGDRLQPVPVDRHADPRRHRAARAVHRGDHRQPRAPAQHGGELHRSGHGAGPLHWLRALHRRRPGGPADRRQRLRPDLRKGLGHARGDGRHPLPREDDAAATHAAPGGRRM</sequence>
<accession>A0A6J4LID6</accession>
<feature type="non-terminal residue" evidence="2">
    <location>
        <position position="1"/>
    </location>
</feature>
<feature type="compositionally biased region" description="Gly residues" evidence="1">
    <location>
        <begin position="204"/>
        <end position="223"/>
    </location>
</feature>
<gene>
    <name evidence="2" type="ORF">AVDCRST_MAG68-2626</name>
</gene>
<keyword evidence="2" id="KW-0456">Lyase</keyword>
<dbReference type="EMBL" id="CADCTW010000128">
    <property type="protein sequence ID" value="CAA9333508.1"/>
    <property type="molecule type" value="Genomic_DNA"/>
</dbReference>
<name>A0A6J4LID6_9BACT</name>
<feature type="compositionally biased region" description="Basic residues" evidence="1">
    <location>
        <begin position="530"/>
        <end position="540"/>
    </location>
</feature>
<reference evidence="2" key="1">
    <citation type="submission" date="2020-02" db="EMBL/GenBank/DDBJ databases">
        <authorList>
            <person name="Meier V. D."/>
        </authorList>
    </citation>
    <scope>NUCLEOTIDE SEQUENCE</scope>
    <source>
        <strain evidence="2">AVDCRST_MAG68</strain>
    </source>
</reference>
<feature type="compositionally biased region" description="Gly residues" evidence="1">
    <location>
        <begin position="478"/>
        <end position="495"/>
    </location>
</feature>
<evidence type="ECO:0000313" key="2">
    <source>
        <dbReference type="EMBL" id="CAA9333508.1"/>
    </source>
</evidence>
<feature type="compositionally biased region" description="Low complexity" evidence="1">
    <location>
        <begin position="136"/>
        <end position="146"/>
    </location>
</feature>